<feature type="domain" description="Glycosyl transferase family 1" evidence="1">
    <location>
        <begin position="202"/>
        <end position="367"/>
    </location>
</feature>
<evidence type="ECO:0000259" key="2">
    <source>
        <dbReference type="Pfam" id="PF13439"/>
    </source>
</evidence>
<reference evidence="3" key="2">
    <citation type="submission" date="2017-09" db="EMBL/GenBank/DDBJ databases">
        <authorList>
            <person name="Ehlers B."/>
            <person name="Leendertz F.H."/>
        </authorList>
    </citation>
    <scope>NUCLEOTIDE SEQUENCE [LARGE SCALE GENOMIC DNA]</scope>
    <source>
        <strain evidence="3">WG-1MB</strain>
    </source>
</reference>
<protein>
    <submittedName>
        <fullName evidence="4">Glycosyltransferase involved in cell wall biosynthesis</fullName>
    </submittedName>
    <submittedName>
        <fullName evidence="3">Glycosyltransferase involved in cell wall bisynthesis</fullName>
    </submittedName>
</protein>
<dbReference type="Pfam" id="PF00534">
    <property type="entry name" value="Glycos_transf_1"/>
    <property type="match status" value="1"/>
</dbReference>
<organism evidence="3 5">
    <name type="scientific">Methanohalophilus euhalobius</name>
    <dbReference type="NCBI Taxonomy" id="51203"/>
    <lineage>
        <taxon>Archaea</taxon>
        <taxon>Methanobacteriati</taxon>
        <taxon>Methanobacteriota</taxon>
        <taxon>Stenosarchaea group</taxon>
        <taxon>Methanomicrobia</taxon>
        <taxon>Methanosarcinales</taxon>
        <taxon>Methanosarcinaceae</taxon>
        <taxon>Methanohalophilus</taxon>
    </lineage>
</organism>
<reference evidence="5" key="1">
    <citation type="submission" date="2017-09" db="EMBL/GenBank/DDBJ databases">
        <authorList>
            <person name="Varghese N."/>
            <person name="Submissions S."/>
        </authorList>
    </citation>
    <scope>NUCLEOTIDE SEQUENCE [LARGE SCALE GENOMIC DNA]</scope>
    <source>
        <strain evidence="5">WG-1MB</strain>
    </source>
</reference>
<sequence length="397" mass="45540">MKILQIVSTPPFAWATGGCARVVYELSKQLVKHGHEVTMLTTDLYEPNNRYVAGNNPEYVEGIRIFRFKYISDNLAWKKGIYISPKISTYLKENLNEYDIVHLQDLISFQAVMTAKYCKYHKMPYILTTHGSVPKVCQKKGLIGAYNFFFSHKILRNAQKIIALSDAEMCQYQHSQINKSQIIKIPNGINTEMFETLPVKGKFRYKYNINKKYMILFLGRIHKRKGIDYLIQSFFEFEKETNNAVLVIIGNDDGYMTEMKILVNMLGLNNKVEIIGYVNDDDKISAYVDADVVVYPATLEIFGLVPFEAILSGTPVIVADDCGCGELIRDANCGYLVKYGNVRELKENMKNAIENPEEALKMVERGKAYIEDNLTWKQIASKVEKVYENNNFNQLKV</sequence>
<dbReference type="PANTHER" id="PTHR45947">
    <property type="entry name" value="SULFOQUINOVOSYL TRANSFERASE SQD2"/>
    <property type="match status" value="1"/>
</dbReference>
<evidence type="ECO:0000313" key="6">
    <source>
        <dbReference type="Proteomes" id="UP000295404"/>
    </source>
</evidence>
<dbReference type="AlphaFoldDB" id="A0A285GAR2"/>
<dbReference type="EMBL" id="OBDR01000011">
    <property type="protein sequence ID" value="SNY20662.1"/>
    <property type="molecule type" value="Genomic_DNA"/>
</dbReference>
<dbReference type="Proteomes" id="UP000295404">
    <property type="component" value="Unassembled WGS sequence"/>
</dbReference>
<keyword evidence="5" id="KW-1185">Reference proteome</keyword>
<dbReference type="Gene3D" id="3.40.50.2000">
    <property type="entry name" value="Glycogen Phosphorylase B"/>
    <property type="match status" value="2"/>
</dbReference>
<proteinExistence type="predicted"/>
<evidence type="ECO:0000313" key="5">
    <source>
        <dbReference type="Proteomes" id="UP000217726"/>
    </source>
</evidence>
<dbReference type="PANTHER" id="PTHR45947:SF3">
    <property type="entry name" value="SULFOQUINOVOSYL TRANSFERASE SQD2"/>
    <property type="match status" value="1"/>
</dbReference>
<dbReference type="InterPro" id="IPR001296">
    <property type="entry name" value="Glyco_trans_1"/>
</dbReference>
<dbReference type="PROSITE" id="PS51257">
    <property type="entry name" value="PROKAR_LIPOPROTEIN"/>
    <property type="match status" value="1"/>
</dbReference>
<dbReference type="GO" id="GO:0016757">
    <property type="term" value="F:glycosyltransferase activity"/>
    <property type="evidence" value="ECO:0007669"/>
    <property type="project" value="InterPro"/>
</dbReference>
<dbReference type="SUPFAM" id="SSF53756">
    <property type="entry name" value="UDP-Glycosyltransferase/glycogen phosphorylase"/>
    <property type="match status" value="1"/>
</dbReference>
<evidence type="ECO:0000313" key="4">
    <source>
        <dbReference type="EMBL" id="TCL11594.1"/>
    </source>
</evidence>
<dbReference type="OrthoDB" id="132546at2157"/>
<name>A0A285GAR2_9EURY</name>
<feature type="domain" description="Glycosyltransferase subfamily 4-like N-terminal" evidence="2">
    <location>
        <begin position="17"/>
        <end position="192"/>
    </location>
</feature>
<dbReference type="EMBL" id="SMMS01000001">
    <property type="protein sequence ID" value="TCL11594.1"/>
    <property type="molecule type" value="Genomic_DNA"/>
</dbReference>
<dbReference type="Proteomes" id="UP000217726">
    <property type="component" value="Unassembled WGS sequence"/>
</dbReference>
<dbReference type="InterPro" id="IPR028098">
    <property type="entry name" value="Glyco_trans_4-like_N"/>
</dbReference>
<dbReference type="InterPro" id="IPR050194">
    <property type="entry name" value="Glycosyltransferase_grp1"/>
</dbReference>
<evidence type="ECO:0000259" key="1">
    <source>
        <dbReference type="Pfam" id="PF00534"/>
    </source>
</evidence>
<dbReference type="RefSeq" id="WP_096712822.1">
    <property type="nucleotide sequence ID" value="NZ_OBDR01000011.1"/>
</dbReference>
<gene>
    <name evidence="4" type="ORF">C7960_0758</name>
    <name evidence="3" type="ORF">SAMN06295989_11145</name>
</gene>
<accession>A0A285GAR2</accession>
<reference evidence="4 6" key="3">
    <citation type="submission" date="2019-03" db="EMBL/GenBank/DDBJ databases">
        <title>Subsurface microbial communities from deep shales in Ohio and West Virginia, USA.</title>
        <authorList>
            <person name="Wrighton K."/>
        </authorList>
    </citation>
    <scope>NUCLEOTIDE SEQUENCE [LARGE SCALE GENOMIC DNA]</scope>
    <source>
        <strain evidence="4 6">WG1_MB</strain>
    </source>
</reference>
<keyword evidence="3" id="KW-0808">Transferase</keyword>
<dbReference type="Pfam" id="PF13439">
    <property type="entry name" value="Glyco_transf_4"/>
    <property type="match status" value="1"/>
</dbReference>
<evidence type="ECO:0000313" key="3">
    <source>
        <dbReference type="EMBL" id="SNY20662.1"/>
    </source>
</evidence>